<sequence length="268" mass="27594">MRSADPAGVAELFTDLWLRSDRADEQSGTAQAAHALAPEVPLPQRSGKAAQQVLLRTTAVRSVRLSDGSWSVIVAAQYAPRTAAASPDPSDAVVRYFAVPVLSSDGAGGAGAFTVRAAPAEVSGPAVAPIPEAPTDRILPGNGLVATPLREFFAAYLTGVGEVDRYLSPGTTLAPVRGSGYTAVTVDQVSADTEAADGPVPEDGRRARVRAQVTATDASGDRWPLAYDLSLTARDGRWEVTALDAGAPTLAGQDSPTPTTTTTGGESR</sequence>
<name>A0A239LR20_9ACTN</name>
<evidence type="ECO:0000256" key="1">
    <source>
        <dbReference type="SAM" id="MobiDB-lite"/>
    </source>
</evidence>
<evidence type="ECO:0000313" key="3">
    <source>
        <dbReference type="Proteomes" id="UP000198280"/>
    </source>
</evidence>
<accession>A0A239LR20</accession>
<feature type="region of interest" description="Disordered" evidence="1">
    <location>
        <begin position="243"/>
        <end position="268"/>
    </location>
</feature>
<dbReference type="InterPro" id="IPR024735">
    <property type="entry name" value="TcpC"/>
</dbReference>
<feature type="compositionally biased region" description="Low complexity" evidence="1">
    <location>
        <begin position="256"/>
        <end position="268"/>
    </location>
</feature>
<reference evidence="2 3" key="1">
    <citation type="submission" date="2017-06" db="EMBL/GenBank/DDBJ databases">
        <authorList>
            <person name="Kim H.J."/>
            <person name="Triplett B.A."/>
        </authorList>
    </citation>
    <scope>NUCLEOTIDE SEQUENCE [LARGE SCALE GENOMIC DNA]</scope>
    <source>
        <strain evidence="2 3">CGMCC 4.1858</strain>
    </source>
</reference>
<evidence type="ECO:0000313" key="2">
    <source>
        <dbReference type="EMBL" id="SNT33006.1"/>
    </source>
</evidence>
<keyword evidence="3" id="KW-1185">Reference proteome</keyword>
<protein>
    <submittedName>
        <fullName evidence="2">Conjugative transposon protein TcpC</fullName>
    </submittedName>
</protein>
<dbReference type="Pfam" id="PF12642">
    <property type="entry name" value="TpcC"/>
    <property type="match status" value="1"/>
</dbReference>
<gene>
    <name evidence="2" type="ORF">SAMN05216252_12115</name>
</gene>
<dbReference type="Proteomes" id="UP000198280">
    <property type="component" value="Unassembled WGS sequence"/>
</dbReference>
<dbReference type="EMBL" id="FZOF01000021">
    <property type="protein sequence ID" value="SNT33006.1"/>
    <property type="molecule type" value="Genomic_DNA"/>
</dbReference>
<dbReference type="AlphaFoldDB" id="A0A239LR20"/>
<organism evidence="2 3">
    <name type="scientific">Actinacidiphila glaucinigra</name>
    <dbReference type="NCBI Taxonomy" id="235986"/>
    <lineage>
        <taxon>Bacteria</taxon>
        <taxon>Bacillati</taxon>
        <taxon>Actinomycetota</taxon>
        <taxon>Actinomycetes</taxon>
        <taxon>Kitasatosporales</taxon>
        <taxon>Streptomycetaceae</taxon>
        <taxon>Actinacidiphila</taxon>
    </lineage>
</organism>
<proteinExistence type="predicted"/>